<dbReference type="PANTHER" id="PTHR43005">
    <property type="entry name" value="BLR7065 PROTEIN"/>
    <property type="match status" value="1"/>
</dbReference>
<organism evidence="9 10">
    <name type="scientific">Agromyces larvae</name>
    <dbReference type="NCBI Taxonomy" id="2929802"/>
    <lineage>
        <taxon>Bacteria</taxon>
        <taxon>Bacillati</taxon>
        <taxon>Actinomycetota</taxon>
        <taxon>Actinomycetes</taxon>
        <taxon>Micrococcales</taxon>
        <taxon>Microbacteriaceae</taxon>
        <taxon>Agromyces</taxon>
    </lineage>
</organism>
<accession>A0ABY4BWE5</accession>
<keyword evidence="6 7" id="KW-0472">Membrane</keyword>
<dbReference type="RefSeq" id="WP_243554556.1">
    <property type="nucleotide sequence ID" value="NZ_CP094528.1"/>
</dbReference>
<feature type="transmembrane region" description="Helical" evidence="7">
    <location>
        <begin position="284"/>
        <end position="305"/>
    </location>
</feature>
<evidence type="ECO:0000256" key="2">
    <source>
        <dbReference type="ARBA" id="ARBA00022448"/>
    </source>
</evidence>
<feature type="domain" description="ABC transmembrane type-1" evidence="8">
    <location>
        <begin position="89"/>
        <end position="301"/>
    </location>
</feature>
<keyword evidence="2 7" id="KW-0813">Transport</keyword>
<dbReference type="Gene3D" id="1.10.3720.10">
    <property type="entry name" value="MetI-like"/>
    <property type="match status" value="1"/>
</dbReference>
<dbReference type="Proteomes" id="UP000832097">
    <property type="component" value="Chromosome"/>
</dbReference>
<keyword evidence="10" id="KW-1185">Reference proteome</keyword>
<dbReference type="SUPFAM" id="SSF161098">
    <property type="entry name" value="MetI-like"/>
    <property type="match status" value="1"/>
</dbReference>
<keyword evidence="4 7" id="KW-0812">Transmembrane</keyword>
<feature type="transmembrane region" description="Helical" evidence="7">
    <location>
        <begin position="93"/>
        <end position="117"/>
    </location>
</feature>
<sequence length="315" mass="34172">MTTSTTMPPAGSATAPRRRRADDVAGLGTLRAGLFVAPGLILIGVFLLFPALWTIWLGMTDYRLTGLQAASPEFVGLDNYIDALTDGDFWNSLWLTLIFVIGSGIIGQTLIGFGLAWSIRDLRGWAKGLIEGLVLAAWVIPASVASFLWLALLDRRSGTVNELFGIQGTAWLIDHPMEAIILFNIWVGTAFSMQLFSSALSAVPPTQIESAKMVGASQWQQLRDVIVPNIKGHILTNTLLITLWTFNTFTPYLVTAGGPNGKTEILSVYIYKTAIPGGQLGMGAAISLIMLLINLVIALGYVRVAQGRRQGRRKR</sequence>
<dbReference type="PROSITE" id="PS50928">
    <property type="entry name" value="ABC_TM1"/>
    <property type="match status" value="1"/>
</dbReference>
<gene>
    <name evidence="9" type="ORF">MTO99_15235</name>
</gene>
<feature type="transmembrane region" description="Helical" evidence="7">
    <location>
        <begin position="234"/>
        <end position="254"/>
    </location>
</feature>
<evidence type="ECO:0000256" key="6">
    <source>
        <dbReference type="ARBA" id="ARBA00023136"/>
    </source>
</evidence>
<comment type="similarity">
    <text evidence="7">Belongs to the binding-protein-dependent transport system permease family.</text>
</comment>
<reference evidence="9 10" key="1">
    <citation type="submission" date="2022-03" db="EMBL/GenBank/DDBJ databases">
        <title>Mucilaginibacter sp. isolated from the gut of Protaetia brevitarsis seulensis larvae.</title>
        <authorList>
            <person name="Won M."/>
            <person name="Kim S.-J."/>
            <person name="Kwon S.-W."/>
        </authorList>
    </citation>
    <scope>NUCLEOTIDE SEQUENCE [LARGE SCALE GENOMIC DNA]</scope>
    <source>
        <strain evidence="9 10">CFWR-12</strain>
    </source>
</reference>
<proteinExistence type="inferred from homology"/>
<comment type="subcellular location">
    <subcellularLocation>
        <location evidence="1 7">Cell membrane</location>
        <topology evidence="1 7">Multi-pass membrane protein</topology>
    </subcellularLocation>
</comment>
<protein>
    <submittedName>
        <fullName evidence="9">Sugar ABC transporter permease</fullName>
    </submittedName>
</protein>
<name>A0ABY4BWE5_9MICO</name>
<evidence type="ECO:0000256" key="1">
    <source>
        <dbReference type="ARBA" id="ARBA00004651"/>
    </source>
</evidence>
<dbReference type="InterPro" id="IPR000515">
    <property type="entry name" value="MetI-like"/>
</dbReference>
<evidence type="ECO:0000313" key="10">
    <source>
        <dbReference type="Proteomes" id="UP000832097"/>
    </source>
</evidence>
<feature type="transmembrane region" description="Helical" evidence="7">
    <location>
        <begin position="34"/>
        <end position="56"/>
    </location>
</feature>
<keyword evidence="5 7" id="KW-1133">Transmembrane helix</keyword>
<evidence type="ECO:0000256" key="4">
    <source>
        <dbReference type="ARBA" id="ARBA00022692"/>
    </source>
</evidence>
<evidence type="ECO:0000313" key="9">
    <source>
        <dbReference type="EMBL" id="UOE43515.1"/>
    </source>
</evidence>
<evidence type="ECO:0000256" key="3">
    <source>
        <dbReference type="ARBA" id="ARBA00022475"/>
    </source>
</evidence>
<dbReference type="EMBL" id="CP094528">
    <property type="protein sequence ID" value="UOE43515.1"/>
    <property type="molecule type" value="Genomic_DNA"/>
</dbReference>
<dbReference type="InterPro" id="IPR035906">
    <property type="entry name" value="MetI-like_sf"/>
</dbReference>
<feature type="transmembrane region" description="Helical" evidence="7">
    <location>
        <begin position="129"/>
        <end position="152"/>
    </location>
</feature>
<dbReference type="CDD" id="cd06261">
    <property type="entry name" value="TM_PBP2"/>
    <property type="match status" value="1"/>
</dbReference>
<evidence type="ECO:0000259" key="8">
    <source>
        <dbReference type="PROSITE" id="PS50928"/>
    </source>
</evidence>
<feature type="transmembrane region" description="Helical" evidence="7">
    <location>
        <begin position="179"/>
        <end position="203"/>
    </location>
</feature>
<evidence type="ECO:0000256" key="7">
    <source>
        <dbReference type="RuleBase" id="RU363032"/>
    </source>
</evidence>
<dbReference type="Pfam" id="PF00528">
    <property type="entry name" value="BPD_transp_1"/>
    <property type="match status" value="1"/>
</dbReference>
<evidence type="ECO:0000256" key="5">
    <source>
        <dbReference type="ARBA" id="ARBA00022989"/>
    </source>
</evidence>
<dbReference type="PANTHER" id="PTHR43005:SF1">
    <property type="entry name" value="SPERMIDINE_PUTRESCINE TRANSPORT SYSTEM PERMEASE PROTEIN"/>
    <property type="match status" value="1"/>
</dbReference>
<keyword evidence="3" id="KW-1003">Cell membrane</keyword>